<feature type="domain" description="Zinc finger DksA/TraR C4-type" evidence="5">
    <location>
        <begin position="87"/>
        <end position="122"/>
    </location>
</feature>
<organism evidence="6 7">
    <name type="scientific">Thiohalospira halophila DSM 15071</name>
    <dbReference type="NCBI Taxonomy" id="1123397"/>
    <lineage>
        <taxon>Bacteria</taxon>
        <taxon>Pseudomonadati</taxon>
        <taxon>Pseudomonadota</taxon>
        <taxon>Gammaproteobacteria</taxon>
        <taxon>Thiohalospirales</taxon>
        <taxon>Thiohalospiraceae</taxon>
        <taxon>Thiohalospira</taxon>
    </lineage>
</organism>
<evidence type="ECO:0000313" key="7">
    <source>
        <dbReference type="Proteomes" id="UP000198611"/>
    </source>
</evidence>
<dbReference type="RefSeq" id="WP_093428474.1">
    <property type="nucleotide sequence ID" value="NZ_FOMJ01000006.1"/>
</dbReference>
<dbReference type="InterPro" id="IPR000962">
    <property type="entry name" value="Znf_DskA_TraR"/>
</dbReference>
<gene>
    <name evidence="6" type="ORF">SAMN05660831_01839</name>
</gene>
<dbReference type="GO" id="GO:0008270">
    <property type="term" value="F:zinc ion binding"/>
    <property type="evidence" value="ECO:0007669"/>
    <property type="project" value="UniProtKB-KW"/>
</dbReference>
<dbReference type="PANTHER" id="PTHR33823">
    <property type="entry name" value="RNA POLYMERASE-BINDING TRANSCRIPTION FACTOR DKSA-RELATED"/>
    <property type="match status" value="1"/>
</dbReference>
<dbReference type="EMBL" id="FOMJ01000006">
    <property type="protein sequence ID" value="SFD55573.1"/>
    <property type="molecule type" value="Genomic_DNA"/>
</dbReference>
<keyword evidence="2" id="KW-0863">Zinc-finger</keyword>
<keyword evidence="1" id="KW-0479">Metal-binding</keyword>
<dbReference type="Gene3D" id="1.20.120.910">
    <property type="entry name" value="DksA, coiled-coil domain"/>
    <property type="match status" value="1"/>
</dbReference>
<evidence type="ECO:0000256" key="3">
    <source>
        <dbReference type="ARBA" id="ARBA00022833"/>
    </source>
</evidence>
<evidence type="ECO:0000256" key="4">
    <source>
        <dbReference type="PROSITE-ProRule" id="PRU00510"/>
    </source>
</evidence>
<evidence type="ECO:0000259" key="5">
    <source>
        <dbReference type="Pfam" id="PF01258"/>
    </source>
</evidence>
<proteinExistence type="predicted"/>
<dbReference type="PANTHER" id="PTHR33823:SF4">
    <property type="entry name" value="GENERAL STRESS PROTEIN 16O"/>
    <property type="match status" value="1"/>
</dbReference>
<dbReference type="AlphaFoldDB" id="A0A1I1TGM7"/>
<keyword evidence="3" id="KW-0862">Zinc</keyword>
<feature type="zinc finger region" description="dksA C4-type" evidence="4">
    <location>
        <begin position="92"/>
        <end position="116"/>
    </location>
</feature>
<accession>A0A1I1TGM7</accession>
<dbReference type="OrthoDB" id="962301at2"/>
<dbReference type="PROSITE" id="PS51128">
    <property type="entry name" value="ZF_DKSA_2"/>
    <property type="match status" value="1"/>
</dbReference>
<dbReference type="Proteomes" id="UP000198611">
    <property type="component" value="Unassembled WGS sequence"/>
</dbReference>
<dbReference type="SUPFAM" id="SSF109635">
    <property type="entry name" value="DnaK suppressor protein DksA, alpha-hairpin domain"/>
    <property type="match status" value="1"/>
</dbReference>
<evidence type="ECO:0000256" key="1">
    <source>
        <dbReference type="ARBA" id="ARBA00022723"/>
    </source>
</evidence>
<keyword evidence="7" id="KW-1185">Reference proteome</keyword>
<name>A0A1I1TGM7_9GAMM</name>
<evidence type="ECO:0000313" key="6">
    <source>
        <dbReference type="EMBL" id="SFD55573.1"/>
    </source>
</evidence>
<protein>
    <submittedName>
        <fullName evidence="6">Transcriptional regulator, TraR/DksA family</fullName>
    </submittedName>
</protein>
<dbReference type="InterPro" id="IPR037187">
    <property type="entry name" value="DnaK_N"/>
</dbReference>
<evidence type="ECO:0000256" key="2">
    <source>
        <dbReference type="ARBA" id="ARBA00022771"/>
    </source>
</evidence>
<dbReference type="Pfam" id="PF01258">
    <property type="entry name" value="zf-dskA_traR"/>
    <property type="match status" value="1"/>
</dbReference>
<dbReference type="SUPFAM" id="SSF57716">
    <property type="entry name" value="Glucocorticoid receptor-like (DNA-binding domain)"/>
    <property type="match status" value="1"/>
</dbReference>
<reference evidence="6 7" key="1">
    <citation type="submission" date="2016-10" db="EMBL/GenBank/DDBJ databases">
        <authorList>
            <person name="de Groot N.N."/>
        </authorList>
    </citation>
    <scope>NUCLEOTIDE SEQUENCE [LARGE SCALE GENOMIC DNA]</scope>
    <source>
        <strain evidence="6 7">HL3</strain>
    </source>
</reference>
<dbReference type="STRING" id="1123397.SAMN05660831_01839"/>
<sequence length="133" mass="15340">MAEELTSEQVRELEQQLRDRREYLRGEIRDELQRMENEHYSDLAGNVHDSGDESVADMLSDLQYGIVDRQVEEMRAIEASLQRIREGRYGHCQVCDEPIEVARLKAQPTATRCLEHQAEYERNHEGAGAPGNL</sequence>